<dbReference type="GO" id="GO:0004252">
    <property type="term" value="F:serine-type endopeptidase activity"/>
    <property type="evidence" value="ECO:0007669"/>
    <property type="project" value="InterPro"/>
</dbReference>
<reference evidence="10 11" key="1">
    <citation type="journal article" date="2016" name="Nat. Commun.">
        <title>Thousands of microbial genomes shed light on interconnected biogeochemical processes in an aquifer system.</title>
        <authorList>
            <person name="Anantharaman K."/>
            <person name="Brown C.T."/>
            <person name="Hug L.A."/>
            <person name="Sharon I."/>
            <person name="Castelle C.J."/>
            <person name="Probst A.J."/>
            <person name="Thomas B.C."/>
            <person name="Singh A."/>
            <person name="Wilkins M.J."/>
            <person name="Karaoz U."/>
            <person name="Brodie E.L."/>
            <person name="Williams K.H."/>
            <person name="Hubbard S.S."/>
            <person name="Banfield J.F."/>
        </authorList>
    </citation>
    <scope>NUCLEOTIDE SEQUENCE [LARGE SCALE GENOMIC DNA]</scope>
</reference>
<name>A0A1G2CRX0_9BACT</name>
<comment type="caution">
    <text evidence="10">The sequence shown here is derived from an EMBL/GenBank/DDBJ whole genome shotgun (WGS) entry which is preliminary data.</text>
</comment>
<keyword evidence="7" id="KW-0812">Transmembrane</keyword>
<feature type="domain" description="Peptidase S26" evidence="9">
    <location>
        <begin position="23"/>
        <end position="179"/>
    </location>
</feature>
<keyword evidence="5 7" id="KW-0378">Hydrolase</keyword>
<dbReference type="PRINTS" id="PR00727">
    <property type="entry name" value="LEADERPTASE"/>
</dbReference>
<dbReference type="InterPro" id="IPR019757">
    <property type="entry name" value="Pept_S26A_signal_pept_1_Lys-AS"/>
</dbReference>
<dbReference type="Gene3D" id="2.10.109.10">
    <property type="entry name" value="Umud Fragment, subunit A"/>
    <property type="match status" value="1"/>
</dbReference>
<keyword evidence="7" id="KW-1133">Transmembrane helix</keyword>
<accession>A0A1G2CRX0</accession>
<dbReference type="PANTHER" id="PTHR43390">
    <property type="entry name" value="SIGNAL PEPTIDASE I"/>
    <property type="match status" value="1"/>
</dbReference>
<dbReference type="AlphaFoldDB" id="A0A1G2CRX0"/>
<dbReference type="InterPro" id="IPR000223">
    <property type="entry name" value="Pept_S26A_signal_pept_1"/>
</dbReference>
<comment type="subcellular location">
    <subcellularLocation>
        <location evidence="8">Membrane</location>
        <topology evidence="8">Single-pass type II membrane protein</topology>
    </subcellularLocation>
</comment>
<comment type="catalytic activity">
    <reaction evidence="1 7">
        <text>Cleavage of hydrophobic, N-terminal signal or leader sequences from secreted and periplasmic proteins.</text>
        <dbReference type="EC" id="3.4.21.89"/>
    </reaction>
</comment>
<keyword evidence="7" id="KW-0472">Membrane</keyword>
<protein>
    <recommendedName>
        <fullName evidence="3 7">Signal peptidase I</fullName>
        <ecNumber evidence="3 7">3.4.21.89</ecNumber>
    </recommendedName>
</protein>
<dbReference type="STRING" id="1798657.A2648_03035"/>
<dbReference type="EMBL" id="MHLH01000011">
    <property type="protein sequence ID" value="OGZ04109.1"/>
    <property type="molecule type" value="Genomic_DNA"/>
</dbReference>
<evidence type="ECO:0000256" key="2">
    <source>
        <dbReference type="ARBA" id="ARBA00009370"/>
    </source>
</evidence>
<dbReference type="CDD" id="cd06530">
    <property type="entry name" value="S26_SPase_I"/>
    <property type="match status" value="1"/>
</dbReference>
<dbReference type="Pfam" id="PF10502">
    <property type="entry name" value="Peptidase_S26"/>
    <property type="match status" value="1"/>
</dbReference>
<evidence type="ECO:0000256" key="5">
    <source>
        <dbReference type="ARBA" id="ARBA00022801"/>
    </source>
</evidence>
<dbReference type="PROSITE" id="PS00761">
    <property type="entry name" value="SPASE_I_3"/>
    <property type="match status" value="1"/>
</dbReference>
<dbReference type="PANTHER" id="PTHR43390:SF1">
    <property type="entry name" value="CHLOROPLAST PROCESSING PEPTIDASE"/>
    <property type="match status" value="1"/>
</dbReference>
<dbReference type="InterPro" id="IPR019533">
    <property type="entry name" value="Peptidase_S26"/>
</dbReference>
<evidence type="ECO:0000313" key="10">
    <source>
        <dbReference type="EMBL" id="OGZ04109.1"/>
    </source>
</evidence>
<dbReference type="PROSITE" id="PS00501">
    <property type="entry name" value="SPASE_I_1"/>
    <property type="match status" value="1"/>
</dbReference>
<feature type="transmembrane region" description="Helical" evidence="7">
    <location>
        <begin position="21"/>
        <end position="43"/>
    </location>
</feature>
<feature type="active site" evidence="6">
    <location>
        <position position="96"/>
    </location>
</feature>
<dbReference type="SUPFAM" id="SSF51306">
    <property type="entry name" value="LexA/Signal peptidase"/>
    <property type="match status" value="1"/>
</dbReference>
<dbReference type="NCBIfam" id="TIGR02227">
    <property type="entry name" value="sigpep_I_bact"/>
    <property type="match status" value="1"/>
</dbReference>
<dbReference type="EC" id="3.4.21.89" evidence="3 7"/>
<organism evidence="10 11">
    <name type="scientific">Candidatus Lloydbacteria bacterium RIFCSPHIGHO2_01_FULL_41_20</name>
    <dbReference type="NCBI Taxonomy" id="1798657"/>
    <lineage>
        <taxon>Bacteria</taxon>
        <taxon>Candidatus Lloydiibacteriota</taxon>
    </lineage>
</organism>
<dbReference type="GO" id="GO:0009003">
    <property type="term" value="F:signal peptidase activity"/>
    <property type="evidence" value="ECO:0007669"/>
    <property type="project" value="UniProtKB-EC"/>
</dbReference>
<evidence type="ECO:0000256" key="6">
    <source>
        <dbReference type="PIRSR" id="PIRSR600223-1"/>
    </source>
</evidence>
<dbReference type="InterPro" id="IPR019756">
    <property type="entry name" value="Pept_S26A_signal_pept_1_Ser-AS"/>
</dbReference>
<dbReference type="GO" id="GO:0006465">
    <property type="term" value="P:signal peptide processing"/>
    <property type="evidence" value="ECO:0007669"/>
    <property type="project" value="InterPro"/>
</dbReference>
<dbReference type="InterPro" id="IPR036286">
    <property type="entry name" value="LexA/Signal_pep-like_sf"/>
</dbReference>
<dbReference type="InterPro" id="IPR019758">
    <property type="entry name" value="Pept_S26A_signal_pept_1_CS"/>
</dbReference>
<evidence type="ECO:0000256" key="3">
    <source>
        <dbReference type="ARBA" id="ARBA00013208"/>
    </source>
</evidence>
<keyword evidence="4 7" id="KW-0645">Protease</keyword>
<evidence type="ECO:0000256" key="1">
    <source>
        <dbReference type="ARBA" id="ARBA00000677"/>
    </source>
</evidence>
<dbReference type="GO" id="GO:0016020">
    <property type="term" value="C:membrane"/>
    <property type="evidence" value="ECO:0007669"/>
    <property type="project" value="UniProtKB-SubCell"/>
</dbReference>
<evidence type="ECO:0000259" key="9">
    <source>
        <dbReference type="Pfam" id="PF10502"/>
    </source>
</evidence>
<sequence>MPDEIEKSVSIQTRNQGEKHWFREIVELIILALVIVLPIRLFIVNPFIVSGSSMVPTFHNGEYLIIDQLTYRFNAPERGDVVIFHYPKDTSKFFIKRILGLPGEKVGIRNGIVSIEKAGEKKLTTLIEDYIKNKSTDSGDYVLGDEEYFVMGDNRISSSDSRVWGALDKKYIVGRALLRLLPITEVSLFPGKTEAYSI</sequence>
<evidence type="ECO:0000256" key="8">
    <source>
        <dbReference type="RuleBase" id="RU362042"/>
    </source>
</evidence>
<feature type="active site" evidence="6">
    <location>
        <position position="53"/>
    </location>
</feature>
<evidence type="ECO:0000256" key="4">
    <source>
        <dbReference type="ARBA" id="ARBA00022670"/>
    </source>
</evidence>
<dbReference type="PROSITE" id="PS00760">
    <property type="entry name" value="SPASE_I_2"/>
    <property type="match status" value="1"/>
</dbReference>
<evidence type="ECO:0000256" key="7">
    <source>
        <dbReference type="RuleBase" id="RU003993"/>
    </source>
</evidence>
<evidence type="ECO:0000313" key="11">
    <source>
        <dbReference type="Proteomes" id="UP000178841"/>
    </source>
</evidence>
<gene>
    <name evidence="10" type="ORF">A2648_03035</name>
</gene>
<dbReference type="Proteomes" id="UP000178841">
    <property type="component" value="Unassembled WGS sequence"/>
</dbReference>
<proteinExistence type="inferred from homology"/>
<comment type="similarity">
    <text evidence="2 8">Belongs to the peptidase S26 family.</text>
</comment>